<protein>
    <recommendedName>
        <fullName evidence="4">F-box domain-containing protein</fullName>
    </recommendedName>
</protein>
<dbReference type="EMBL" id="JARJCM010000042">
    <property type="protein sequence ID" value="KAJ7036638.1"/>
    <property type="molecule type" value="Genomic_DNA"/>
</dbReference>
<evidence type="ECO:0008006" key="4">
    <source>
        <dbReference type="Google" id="ProtNLM"/>
    </source>
</evidence>
<organism evidence="2 3">
    <name type="scientific">Mycena alexandri</name>
    <dbReference type="NCBI Taxonomy" id="1745969"/>
    <lineage>
        <taxon>Eukaryota</taxon>
        <taxon>Fungi</taxon>
        <taxon>Dikarya</taxon>
        <taxon>Basidiomycota</taxon>
        <taxon>Agaricomycotina</taxon>
        <taxon>Agaricomycetes</taxon>
        <taxon>Agaricomycetidae</taxon>
        <taxon>Agaricales</taxon>
        <taxon>Marasmiineae</taxon>
        <taxon>Mycenaceae</taxon>
        <taxon>Mycena</taxon>
    </lineage>
</organism>
<evidence type="ECO:0000256" key="1">
    <source>
        <dbReference type="SAM" id="Coils"/>
    </source>
</evidence>
<dbReference type="Proteomes" id="UP001218188">
    <property type="component" value="Unassembled WGS sequence"/>
</dbReference>
<gene>
    <name evidence="2" type="ORF">C8F04DRAFT_1257864</name>
</gene>
<keyword evidence="1" id="KW-0175">Coiled coil</keyword>
<dbReference type="AlphaFoldDB" id="A0AAD6X2L1"/>
<sequence length="536" mass="60158">MAVCSNCGSSVALEDPLTASEALDRGTPYNRFLNSNDPPTDSRDVDLVDSIISQTESSMERVDDEITRLRQRLAQLEDRKTALSLHLARNKAILSPLRRMPPELLLEIFSWTLPSILFLRRQDQFDVTDVPWILGHISSNWRAVALSSPSLWSVVAVNYTGALGNPLTAYPLAMLETQLARAQKLKIHFYASAASDDGAQTEIFKFLAAQSSRWEELSISLTPVLASLIPSLRDRIPSLRRLWLQWEALESQADVELIDCFEIAPSLIDVGLYNEYRSIPIHLPAQQLTRYHLDAPWEVHEGLLQQAQNVVEARIDVRFDPNPWSESYEVIEISSLRRLYVSEPEVLNRLRAPYLEEVALYCRPDNGPDIVRDLHSLVLRSSCPIGRICLKGLPTTQITTNILLKVPSIVELGIIINDSDSQASQEVNSLMADFTVLDSEAIDKSVAPHLTCLFFGCDDESYIDYNAYLEMVKSRWKSEHCALRSATLLTDSNPGPDAATLEALNILREEGLDLFLLDGAEASEMMGGWMYASLWN</sequence>
<comment type="caution">
    <text evidence="2">The sequence shown here is derived from an EMBL/GenBank/DDBJ whole genome shotgun (WGS) entry which is preliminary data.</text>
</comment>
<proteinExistence type="predicted"/>
<evidence type="ECO:0000313" key="2">
    <source>
        <dbReference type="EMBL" id="KAJ7036638.1"/>
    </source>
</evidence>
<name>A0AAD6X2L1_9AGAR</name>
<evidence type="ECO:0000313" key="3">
    <source>
        <dbReference type="Proteomes" id="UP001218188"/>
    </source>
</evidence>
<keyword evidence="3" id="KW-1185">Reference proteome</keyword>
<feature type="coiled-coil region" evidence="1">
    <location>
        <begin position="52"/>
        <end position="86"/>
    </location>
</feature>
<accession>A0AAD6X2L1</accession>
<reference evidence="2" key="1">
    <citation type="submission" date="2023-03" db="EMBL/GenBank/DDBJ databases">
        <title>Massive genome expansion in bonnet fungi (Mycena s.s.) driven by repeated elements and novel gene families across ecological guilds.</title>
        <authorList>
            <consortium name="Lawrence Berkeley National Laboratory"/>
            <person name="Harder C.B."/>
            <person name="Miyauchi S."/>
            <person name="Viragh M."/>
            <person name="Kuo A."/>
            <person name="Thoen E."/>
            <person name="Andreopoulos B."/>
            <person name="Lu D."/>
            <person name="Skrede I."/>
            <person name="Drula E."/>
            <person name="Henrissat B."/>
            <person name="Morin E."/>
            <person name="Kohler A."/>
            <person name="Barry K."/>
            <person name="LaButti K."/>
            <person name="Morin E."/>
            <person name="Salamov A."/>
            <person name="Lipzen A."/>
            <person name="Mereny Z."/>
            <person name="Hegedus B."/>
            <person name="Baldrian P."/>
            <person name="Stursova M."/>
            <person name="Weitz H."/>
            <person name="Taylor A."/>
            <person name="Grigoriev I.V."/>
            <person name="Nagy L.G."/>
            <person name="Martin F."/>
            <person name="Kauserud H."/>
        </authorList>
    </citation>
    <scope>NUCLEOTIDE SEQUENCE</scope>
    <source>
        <strain evidence="2">CBHHK200</strain>
    </source>
</reference>